<dbReference type="AlphaFoldDB" id="A0A7S2SMN1"/>
<dbReference type="EMBL" id="HBHK01025013">
    <property type="protein sequence ID" value="CAD9704442.1"/>
    <property type="molecule type" value="Transcribed_RNA"/>
</dbReference>
<evidence type="ECO:0000256" key="1">
    <source>
        <dbReference type="SAM" id="SignalP"/>
    </source>
</evidence>
<sequence length="211" mass="23402">MKAICCILISLCLTICSNAAKVGSLREGVSSRSLGGSIACDPHNTGGLRFLFKFHTDNLNHKCVYLKTYRGEQAVGYLTDTISKSFWHYDDSTTWNCFTPYTEISKIDVSIKDCKCSDESCMKHDNMNEMTATIFPNQYAWVDYSASYYYFAAWEPKCSDSCNRCINPGDAITAPTKAKSQGAEGYYCANCVQVDQCIAPNPPVAAPTMTR</sequence>
<accession>A0A7S2SMN1</accession>
<keyword evidence="1" id="KW-0732">Signal</keyword>
<reference evidence="2" key="1">
    <citation type="submission" date="2021-01" db="EMBL/GenBank/DDBJ databases">
        <authorList>
            <person name="Corre E."/>
            <person name="Pelletier E."/>
            <person name="Niang G."/>
            <person name="Scheremetjew M."/>
            <person name="Finn R."/>
            <person name="Kale V."/>
            <person name="Holt S."/>
            <person name="Cochrane G."/>
            <person name="Meng A."/>
            <person name="Brown T."/>
            <person name="Cohen L."/>
        </authorList>
    </citation>
    <scope>NUCLEOTIDE SEQUENCE</scope>
    <source>
        <strain evidence="2">NY070348D</strain>
    </source>
</reference>
<proteinExistence type="predicted"/>
<evidence type="ECO:0000313" key="2">
    <source>
        <dbReference type="EMBL" id="CAD9704442.1"/>
    </source>
</evidence>
<protein>
    <submittedName>
        <fullName evidence="2">Uncharacterized protein</fullName>
    </submittedName>
</protein>
<name>A0A7S2SMN1_9STRA</name>
<feature type="signal peptide" evidence="1">
    <location>
        <begin position="1"/>
        <end position="19"/>
    </location>
</feature>
<gene>
    <name evidence="2" type="ORF">QSP1433_LOCUS15752</name>
</gene>
<organism evidence="2">
    <name type="scientific">Mucochytrium quahogii</name>
    <dbReference type="NCBI Taxonomy" id="96639"/>
    <lineage>
        <taxon>Eukaryota</taxon>
        <taxon>Sar</taxon>
        <taxon>Stramenopiles</taxon>
        <taxon>Bigyra</taxon>
        <taxon>Labyrinthulomycetes</taxon>
        <taxon>Thraustochytrida</taxon>
        <taxon>Thraustochytriidae</taxon>
        <taxon>Mucochytrium</taxon>
    </lineage>
</organism>
<feature type="chain" id="PRO_5031531058" evidence="1">
    <location>
        <begin position="20"/>
        <end position="211"/>
    </location>
</feature>